<name>A0A840L558_9BURK</name>
<dbReference type="InterPro" id="IPR011969">
    <property type="entry name" value="Clan_AA_Asp_peptidase_C"/>
</dbReference>
<comment type="caution">
    <text evidence="2">The sequence shown here is derived from an EMBL/GenBank/DDBJ whole genome shotgun (WGS) entry which is preliminary data.</text>
</comment>
<dbReference type="Proteomes" id="UP000562027">
    <property type="component" value="Unassembled WGS sequence"/>
</dbReference>
<feature type="chain" id="PRO_5032766272" evidence="1">
    <location>
        <begin position="25"/>
        <end position="226"/>
    </location>
</feature>
<dbReference type="SUPFAM" id="SSF50630">
    <property type="entry name" value="Acid proteases"/>
    <property type="match status" value="1"/>
</dbReference>
<evidence type="ECO:0000313" key="3">
    <source>
        <dbReference type="Proteomes" id="UP000562027"/>
    </source>
</evidence>
<dbReference type="InterPro" id="IPR034122">
    <property type="entry name" value="Retropepsin-like_bacterial"/>
</dbReference>
<dbReference type="EMBL" id="JACHLP010000001">
    <property type="protein sequence ID" value="MBB4841812.1"/>
    <property type="molecule type" value="Genomic_DNA"/>
</dbReference>
<organism evidence="2 3">
    <name type="scientific">Roseateles oligotrophus</name>
    <dbReference type="NCBI Taxonomy" id="1769250"/>
    <lineage>
        <taxon>Bacteria</taxon>
        <taxon>Pseudomonadati</taxon>
        <taxon>Pseudomonadota</taxon>
        <taxon>Betaproteobacteria</taxon>
        <taxon>Burkholderiales</taxon>
        <taxon>Sphaerotilaceae</taxon>
        <taxon>Roseateles</taxon>
    </lineage>
</organism>
<proteinExistence type="predicted"/>
<keyword evidence="2" id="KW-0645">Protease</keyword>
<keyword evidence="1" id="KW-0732">Signal</keyword>
<dbReference type="NCBIfam" id="TIGR02281">
    <property type="entry name" value="clan_AA_DTGA"/>
    <property type="match status" value="1"/>
</dbReference>
<dbReference type="Pfam" id="PF13975">
    <property type="entry name" value="gag-asp_proteas"/>
    <property type="match status" value="1"/>
</dbReference>
<reference evidence="2 3" key="1">
    <citation type="submission" date="2020-08" db="EMBL/GenBank/DDBJ databases">
        <title>Functional genomics of gut bacteria from endangered species of beetles.</title>
        <authorList>
            <person name="Carlos-Shanley C."/>
        </authorList>
    </citation>
    <scope>NUCLEOTIDE SEQUENCE [LARGE SCALE GENOMIC DNA]</scope>
    <source>
        <strain evidence="2 3">S00239</strain>
    </source>
</reference>
<dbReference type="InterPro" id="IPR021109">
    <property type="entry name" value="Peptidase_aspartic_dom_sf"/>
</dbReference>
<dbReference type="Gene3D" id="2.40.70.10">
    <property type="entry name" value="Acid Proteases"/>
    <property type="match status" value="1"/>
</dbReference>
<dbReference type="PROSITE" id="PS00141">
    <property type="entry name" value="ASP_PROTEASE"/>
    <property type="match status" value="1"/>
</dbReference>
<evidence type="ECO:0000313" key="2">
    <source>
        <dbReference type="EMBL" id="MBB4841812.1"/>
    </source>
</evidence>
<dbReference type="RefSeq" id="WP_184295476.1">
    <property type="nucleotide sequence ID" value="NZ_JACHLP010000001.1"/>
</dbReference>
<accession>A0A840L558</accession>
<sequence length="226" mass="23595">MRPAARLRLVLTLGWLGLLGQAGAQQAPSGGPVISFNGSLGAKAALLLIDGEAKTVTVGDSVKGVRLLSLSEERAVIESGGRRQTLVLGASPGRVGDAAAAANAGRQIVLSAGPGGHFLTLGSLNGKSTQFMVDTGATVIAISQAEAERIGLKYLEGRRVLTQTANGVVPAHLVSLNSVRIADVEVRNVEAIVTPGQMNYVLLGNSFLSRFQMKRDNDLLTLNLRY</sequence>
<feature type="signal peptide" evidence="1">
    <location>
        <begin position="1"/>
        <end position="24"/>
    </location>
</feature>
<dbReference type="GO" id="GO:0006508">
    <property type="term" value="P:proteolysis"/>
    <property type="evidence" value="ECO:0007669"/>
    <property type="project" value="UniProtKB-KW"/>
</dbReference>
<dbReference type="GO" id="GO:0004190">
    <property type="term" value="F:aspartic-type endopeptidase activity"/>
    <property type="evidence" value="ECO:0007669"/>
    <property type="project" value="InterPro"/>
</dbReference>
<evidence type="ECO:0000256" key="1">
    <source>
        <dbReference type="SAM" id="SignalP"/>
    </source>
</evidence>
<dbReference type="InterPro" id="IPR001969">
    <property type="entry name" value="Aspartic_peptidase_AS"/>
</dbReference>
<dbReference type="CDD" id="cd05483">
    <property type="entry name" value="retropepsin_like_bacteria"/>
    <property type="match status" value="1"/>
</dbReference>
<dbReference type="AlphaFoldDB" id="A0A840L558"/>
<gene>
    <name evidence="2" type="ORF">HNP55_000307</name>
</gene>
<keyword evidence="3" id="KW-1185">Reference proteome</keyword>
<protein>
    <submittedName>
        <fullName evidence="2">Aspartyl protease family protein</fullName>
    </submittedName>
</protein>
<keyword evidence="2" id="KW-0378">Hydrolase</keyword>